<dbReference type="SMART" id="SM00495">
    <property type="entry name" value="ChtBD3"/>
    <property type="match status" value="2"/>
</dbReference>
<dbReference type="GO" id="GO:0005576">
    <property type="term" value="C:extracellular region"/>
    <property type="evidence" value="ECO:0007669"/>
    <property type="project" value="InterPro"/>
</dbReference>
<keyword evidence="2" id="KW-0732">Signal</keyword>
<evidence type="ECO:0000256" key="1">
    <source>
        <dbReference type="ARBA" id="ARBA00022801"/>
    </source>
</evidence>
<evidence type="ECO:0000313" key="4">
    <source>
        <dbReference type="EMBL" id="CCO45183.1"/>
    </source>
</evidence>
<feature type="domain" description="Chitin-binding type-3" evidence="3">
    <location>
        <begin position="136"/>
        <end position="185"/>
    </location>
</feature>
<proteinExistence type="predicted"/>
<dbReference type="InterPro" id="IPR003610">
    <property type="entry name" value="CBM5/12"/>
</dbReference>
<dbReference type="GO" id="GO:0030246">
    <property type="term" value="F:carbohydrate binding"/>
    <property type="evidence" value="ECO:0007669"/>
    <property type="project" value="InterPro"/>
</dbReference>
<feature type="domain" description="Chitin-binding type-3" evidence="3">
    <location>
        <begin position="88"/>
        <end position="130"/>
    </location>
</feature>
<evidence type="ECO:0000256" key="2">
    <source>
        <dbReference type="SAM" id="SignalP"/>
    </source>
</evidence>
<accession>A0AAV2VL08</accession>
<keyword evidence="1" id="KW-0378">Hydrolase</keyword>
<organism evidence="4 5">
    <name type="scientific">Vibrio nigripulchritudo SOn1</name>
    <dbReference type="NCBI Taxonomy" id="1238450"/>
    <lineage>
        <taxon>Bacteria</taxon>
        <taxon>Pseudomonadati</taxon>
        <taxon>Pseudomonadota</taxon>
        <taxon>Gammaproteobacteria</taxon>
        <taxon>Vibrionales</taxon>
        <taxon>Vibrionaceae</taxon>
        <taxon>Vibrio</taxon>
    </lineage>
</organism>
<dbReference type="GO" id="GO:0005975">
    <property type="term" value="P:carbohydrate metabolic process"/>
    <property type="evidence" value="ECO:0007669"/>
    <property type="project" value="InterPro"/>
</dbReference>
<dbReference type="AlphaFoldDB" id="A0AAV2VL08"/>
<reference evidence="4 5" key="1">
    <citation type="journal article" date="2013" name="ISME J.">
        <title>Comparative genomics of pathogenic lineages of Vibrio nigripulchritudo identifies virulence-associated traits.</title>
        <authorList>
            <person name="Goudenege D."/>
            <person name="Labreuche Y."/>
            <person name="Krin E."/>
            <person name="Ansquer D."/>
            <person name="Mangenot S."/>
            <person name="Calteau A."/>
            <person name="Medigue C."/>
            <person name="Mazel D."/>
            <person name="Polz M.F."/>
            <person name="Le Roux F."/>
        </authorList>
    </citation>
    <scope>NUCLEOTIDE SEQUENCE [LARGE SCALE GENOMIC DNA]</scope>
    <source>
        <strain evidence="4 5">SOn1</strain>
    </source>
</reference>
<dbReference type="RefSeq" id="WP_022594204.1">
    <property type="nucleotide sequence ID" value="NZ_LK391965.1"/>
</dbReference>
<feature type="signal peptide" evidence="2">
    <location>
        <begin position="1"/>
        <end position="24"/>
    </location>
</feature>
<dbReference type="InterPro" id="IPR036573">
    <property type="entry name" value="CBM_sf_5/12"/>
</dbReference>
<dbReference type="Proteomes" id="UP000018211">
    <property type="component" value="Unassembled WGS sequence"/>
</dbReference>
<dbReference type="Gene3D" id="2.10.10.20">
    <property type="entry name" value="Carbohydrate-binding module superfamily 5/12"/>
    <property type="match status" value="2"/>
</dbReference>
<dbReference type="SUPFAM" id="SSF51055">
    <property type="entry name" value="Carbohydrate binding domain"/>
    <property type="match status" value="2"/>
</dbReference>
<evidence type="ECO:0000313" key="5">
    <source>
        <dbReference type="Proteomes" id="UP000018211"/>
    </source>
</evidence>
<sequence>MKFSTTARSALMIATLGLSTQAAAFQSFDTTTGKPDAQECRYLADAGKNAFDANTGKLWACSTQGWVFFESQSAHKCLNASKAEQAKYPAWKKGRTYVGGNKVLFNNKVYRAKWWTRTGTPATSEAWTLDVKDVHPKTWNQNHQYNSGENVLFMGHVYEANHWSKGKLPPANVSQNNRSKEWRYVGPFECANN</sequence>
<dbReference type="Pfam" id="PF02839">
    <property type="entry name" value="CBM_5_12"/>
    <property type="match status" value="1"/>
</dbReference>
<evidence type="ECO:0000259" key="3">
    <source>
        <dbReference type="SMART" id="SM00495"/>
    </source>
</evidence>
<dbReference type="EMBL" id="CAOF01000047">
    <property type="protein sequence ID" value="CCO45183.1"/>
    <property type="molecule type" value="Genomic_DNA"/>
</dbReference>
<protein>
    <submittedName>
        <fullName evidence="4">Carbohydrate-binding family V/XII protein</fullName>
    </submittedName>
</protein>
<gene>
    <name evidence="4" type="ORF">VIBNISOn1_1400016</name>
</gene>
<dbReference type="CDD" id="cd12204">
    <property type="entry name" value="CBD_like"/>
    <property type="match status" value="1"/>
</dbReference>
<name>A0AAV2VL08_9VIBR</name>
<dbReference type="GO" id="GO:0004553">
    <property type="term" value="F:hydrolase activity, hydrolyzing O-glycosyl compounds"/>
    <property type="evidence" value="ECO:0007669"/>
    <property type="project" value="InterPro"/>
</dbReference>
<feature type="chain" id="PRO_5043752335" evidence="2">
    <location>
        <begin position="25"/>
        <end position="193"/>
    </location>
</feature>
<dbReference type="CDD" id="cd12215">
    <property type="entry name" value="ChiC_BD"/>
    <property type="match status" value="1"/>
</dbReference>
<comment type="caution">
    <text evidence="4">The sequence shown here is derived from an EMBL/GenBank/DDBJ whole genome shotgun (WGS) entry which is preliminary data.</text>
</comment>